<comment type="caution">
    <text evidence="2">The sequence shown here is derived from an EMBL/GenBank/DDBJ whole genome shotgun (WGS) entry which is preliminary data.</text>
</comment>
<evidence type="ECO:0000256" key="1">
    <source>
        <dbReference type="SAM" id="Phobius"/>
    </source>
</evidence>
<reference evidence="2" key="2">
    <citation type="submission" date="2023-05" db="EMBL/GenBank/DDBJ databases">
        <authorList>
            <person name="Schelkunov M.I."/>
        </authorList>
    </citation>
    <scope>NUCLEOTIDE SEQUENCE</scope>
    <source>
        <strain evidence="2">Hsosn_3</strain>
        <tissue evidence="2">Leaf</tissue>
    </source>
</reference>
<name>A0AAD8MF35_9APIA</name>
<dbReference type="PANTHER" id="PTHR31170">
    <property type="entry name" value="BNAC04G53230D PROTEIN"/>
    <property type="match status" value="1"/>
</dbReference>
<keyword evidence="1" id="KW-1133">Transmembrane helix</keyword>
<evidence type="ECO:0000313" key="3">
    <source>
        <dbReference type="Proteomes" id="UP001237642"/>
    </source>
</evidence>
<dbReference type="AlphaFoldDB" id="A0AAD8MF35"/>
<keyword evidence="1 2" id="KW-0812">Transmembrane</keyword>
<dbReference type="Proteomes" id="UP001237642">
    <property type="component" value="Unassembled WGS sequence"/>
</dbReference>
<reference evidence="2" key="1">
    <citation type="submission" date="2023-02" db="EMBL/GenBank/DDBJ databases">
        <title>Genome of toxic invasive species Heracleum sosnowskyi carries increased number of genes despite the absence of recent whole-genome duplications.</title>
        <authorList>
            <person name="Schelkunov M."/>
            <person name="Shtratnikova V."/>
            <person name="Makarenko M."/>
            <person name="Klepikova A."/>
            <person name="Omelchenko D."/>
            <person name="Novikova G."/>
            <person name="Obukhova E."/>
            <person name="Bogdanov V."/>
            <person name="Penin A."/>
            <person name="Logacheva M."/>
        </authorList>
    </citation>
    <scope>NUCLEOTIDE SEQUENCE</scope>
    <source>
        <strain evidence="2">Hsosn_3</strain>
        <tissue evidence="2">Leaf</tissue>
    </source>
</reference>
<protein>
    <submittedName>
        <fullName evidence="2">Transmembrane protein</fullName>
    </submittedName>
</protein>
<keyword evidence="3" id="KW-1185">Reference proteome</keyword>
<dbReference type="EMBL" id="JAUIZM010000007">
    <property type="protein sequence ID" value="KAK1373515.1"/>
    <property type="molecule type" value="Genomic_DNA"/>
</dbReference>
<dbReference type="PANTHER" id="PTHR31170:SF25">
    <property type="entry name" value="BNAA09G04570D PROTEIN"/>
    <property type="match status" value="1"/>
</dbReference>
<proteinExistence type="predicted"/>
<keyword evidence="1" id="KW-0472">Membrane</keyword>
<organism evidence="2 3">
    <name type="scientific">Heracleum sosnowskyi</name>
    <dbReference type="NCBI Taxonomy" id="360622"/>
    <lineage>
        <taxon>Eukaryota</taxon>
        <taxon>Viridiplantae</taxon>
        <taxon>Streptophyta</taxon>
        <taxon>Embryophyta</taxon>
        <taxon>Tracheophyta</taxon>
        <taxon>Spermatophyta</taxon>
        <taxon>Magnoliopsida</taxon>
        <taxon>eudicotyledons</taxon>
        <taxon>Gunneridae</taxon>
        <taxon>Pentapetalae</taxon>
        <taxon>asterids</taxon>
        <taxon>campanulids</taxon>
        <taxon>Apiales</taxon>
        <taxon>Apiaceae</taxon>
        <taxon>Apioideae</taxon>
        <taxon>apioid superclade</taxon>
        <taxon>Tordylieae</taxon>
        <taxon>Tordyliinae</taxon>
        <taxon>Heracleum</taxon>
    </lineage>
</organism>
<feature type="transmembrane region" description="Helical" evidence="1">
    <location>
        <begin position="523"/>
        <end position="545"/>
    </location>
</feature>
<gene>
    <name evidence="2" type="ORF">POM88_029708</name>
</gene>
<dbReference type="InterPro" id="IPR004158">
    <property type="entry name" value="DUF247_pln"/>
</dbReference>
<evidence type="ECO:0000313" key="2">
    <source>
        <dbReference type="EMBL" id="KAK1373515.1"/>
    </source>
</evidence>
<sequence>MSKSSFTSPTQNAPGNKNTTVIEQGWVIQIRKNIEEELDEENISETPVCIYSVPTSLVFSHPEAYTPQQVALGPYHHWRQELYGMERHKIVAARRTMKHVKCFKTFPEIVDRLQKLEPKIRACYHKYLTVNSETLTWMMAIDVPFLLDFLEGYAMKEGLLLTRSKSRFTASLLDCAEKKASHVEIMRDILMLENQIPLFLLRKLLEFELGSSDAADDTLLAMLKGLSIELYPLKTPENLPKFLIQDSLHILDFFYRQLMPKDFEKSQITDDEDFYGPHEKDEEFTTDEETNNRVLKFFNTIFASVSKLNIHPVRLLKLILNSKPLKVLLKMPWTIITKLPILNMLKGPIEKIFRHEKEDGKAEDDGVGRPPLIEELTIPSVTVLAEAGVLFVPTDGGICSTNFDVKTRTLSLPRLNLDVNAGIIMRNMVAYESCHASGPLIFSRYTEFMNGIVDTKDDVKFLREKGIILNRLKSDEEAANLWNGMNRSVKLTKVPFLDKVVGDVNTYYNGRWKVKAKKYMRSYIYGSWRILTVLACLLILGLLALQTFCSVYSCSRVIRQYATPDSTQA</sequence>
<accession>A0AAD8MF35</accession>
<dbReference type="Pfam" id="PF03140">
    <property type="entry name" value="DUF247"/>
    <property type="match status" value="1"/>
</dbReference>